<protein>
    <submittedName>
        <fullName evidence="2">Uncharacterized protein</fullName>
    </submittedName>
</protein>
<proteinExistence type="predicted"/>
<sequence>MKPYYVELENTIEEKEILLDNHYPVLLKYLVSELKKADKKRDNATKKLIEMNERENMQSHTTQRYWKTVANVEFYEKEVRELVSEIKTIMMIYDIENKMHQERFYFIKSVDNLLH</sequence>
<evidence type="ECO:0000313" key="3">
    <source>
        <dbReference type="Proteomes" id="UP000223069"/>
    </source>
</evidence>
<gene>
    <name evidence="2" type="ORF">phiSHEF4_39</name>
</gene>
<accession>A0A249XUM4</accession>
<keyword evidence="3" id="KW-1185">Reference proteome</keyword>
<evidence type="ECO:0000256" key="1">
    <source>
        <dbReference type="SAM" id="Coils"/>
    </source>
</evidence>
<dbReference type="EMBL" id="MF678789">
    <property type="protein sequence ID" value="ASZ75632.1"/>
    <property type="molecule type" value="Genomic_DNA"/>
</dbReference>
<feature type="coiled-coil region" evidence="1">
    <location>
        <begin position="27"/>
        <end position="54"/>
    </location>
</feature>
<dbReference type="Pfam" id="PF06600">
    <property type="entry name" value="DUF1140"/>
    <property type="match status" value="1"/>
</dbReference>
<name>A0A249XUM4_9CAUD</name>
<dbReference type="OrthoDB" id="16581at10239"/>
<evidence type="ECO:0000313" key="2">
    <source>
        <dbReference type="EMBL" id="ASZ75632.1"/>
    </source>
</evidence>
<dbReference type="Proteomes" id="UP000223069">
    <property type="component" value="Segment"/>
</dbReference>
<reference evidence="2 3" key="1">
    <citation type="submission" date="2017-08" db="EMBL/GenBank/DDBJ databases">
        <title>Sequence of Bacteriophage phiSHEF4, isolated from wastewater withtarget organism Enterococcus faecalis EF3.</title>
        <authorList>
            <person name="Stafford G.P."/>
            <person name="Al-Zubidi M.I."/>
        </authorList>
    </citation>
    <scope>NUCLEOTIDE SEQUENCE [LARGE SCALE GENOMIC DNA]</scope>
</reference>
<keyword evidence="1" id="KW-0175">Coiled coil</keyword>
<dbReference type="InterPro" id="IPR009520">
    <property type="entry name" value="DUF1140"/>
</dbReference>
<organism evidence="2 3">
    <name type="scientific">Enterococcus phage phiSHEF4</name>
    <dbReference type="NCBI Taxonomy" id="2030923"/>
    <lineage>
        <taxon>Viruses</taxon>
        <taxon>Duplodnaviria</taxon>
        <taxon>Heunggongvirae</taxon>
        <taxon>Uroviricota</taxon>
        <taxon>Caudoviricetes</taxon>
        <taxon>Efquatrovirus</taxon>
        <taxon>Efquatrovirus SHEF4</taxon>
    </lineage>
</organism>